<dbReference type="SFLD" id="SFLDS00003">
    <property type="entry name" value="Haloacid_Dehalogenase"/>
    <property type="match status" value="1"/>
</dbReference>
<protein>
    <submittedName>
        <fullName evidence="1">HAD family phosphatase</fullName>
    </submittedName>
</protein>
<dbReference type="InterPro" id="IPR006439">
    <property type="entry name" value="HAD-SF_hydro_IA"/>
</dbReference>
<dbReference type="NCBIfam" id="TIGR01509">
    <property type="entry name" value="HAD-SF-IA-v3"/>
    <property type="match status" value="1"/>
</dbReference>
<dbReference type="SUPFAM" id="SSF56784">
    <property type="entry name" value="HAD-like"/>
    <property type="match status" value="1"/>
</dbReference>
<organism evidence="1 2">
    <name type="scientific">Rhizobium quercicola</name>
    <dbReference type="NCBI Taxonomy" id="2901226"/>
    <lineage>
        <taxon>Bacteria</taxon>
        <taxon>Pseudomonadati</taxon>
        <taxon>Pseudomonadota</taxon>
        <taxon>Alphaproteobacteria</taxon>
        <taxon>Hyphomicrobiales</taxon>
        <taxon>Rhizobiaceae</taxon>
        <taxon>Rhizobium/Agrobacterium group</taxon>
        <taxon>Rhizobium</taxon>
    </lineage>
</organism>
<dbReference type="PANTHER" id="PTHR43611:SF3">
    <property type="entry name" value="FLAVIN MONONUCLEOTIDE HYDROLASE 1, CHLOROPLATIC"/>
    <property type="match status" value="1"/>
</dbReference>
<gene>
    <name evidence="1" type="ORF">LRX75_18145</name>
</gene>
<dbReference type="Proteomes" id="UP001139089">
    <property type="component" value="Unassembled WGS sequence"/>
</dbReference>
<dbReference type="Gene3D" id="3.40.50.1000">
    <property type="entry name" value="HAD superfamily/HAD-like"/>
    <property type="match status" value="1"/>
</dbReference>
<dbReference type="PANTHER" id="PTHR43611">
    <property type="entry name" value="ALPHA-D-GLUCOSE 1-PHOSPHATE PHOSPHATASE"/>
    <property type="match status" value="1"/>
</dbReference>
<name>A0A9X1NWG2_9HYPH</name>
<dbReference type="CDD" id="cd02603">
    <property type="entry name" value="HAD_sEH-N_like"/>
    <property type="match status" value="1"/>
</dbReference>
<dbReference type="Pfam" id="PF00702">
    <property type="entry name" value="Hydrolase"/>
    <property type="match status" value="1"/>
</dbReference>
<dbReference type="AlphaFoldDB" id="A0A9X1NWG2"/>
<dbReference type="PRINTS" id="PR00413">
    <property type="entry name" value="HADHALOGNASE"/>
</dbReference>
<dbReference type="InterPro" id="IPR023198">
    <property type="entry name" value="PGP-like_dom2"/>
</dbReference>
<dbReference type="InterPro" id="IPR036412">
    <property type="entry name" value="HAD-like_sf"/>
</dbReference>
<reference evidence="1" key="1">
    <citation type="submission" date="2021-12" db="EMBL/GenBank/DDBJ databases">
        <authorList>
            <person name="Li Y."/>
        </authorList>
    </citation>
    <scope>NUCLEOTIDE SEQUENCE</scope>
    <source>
        <strain evidence="1">DKSPLA3</strain>
    </source>
</reference>
<dbReference type="Gene3D" id="1.10.150.240">
    <property type="entry name" value="Putative phosphatase, domain 2"/>
    <property type="match status" value="1"/>
</dbReference>
<keyword evidence="2" id="KW-1185">Reference proteome</keyword>
<evidence type="ECO:0000313" key="1">
    <source>
        <dbReference type="EMBL" id="MCD7110959.1"/>
    </source>
</evidence>
<dbReference type="RefSeq" id="WP_231816081.1">
    <property type="nucleotide sequence ID" value="NZ_JAJOZR010000012.1"/>
</dbReference>
<dbReference type="SFLD" id="SFLDG01129">
    <property type="entry name" value="C1.5:_HAD__Beta-PGM__Phosphata"/>
    <property type="match status" value="1"/>
</dbReference>
<accession>A0A9X1NWG2</accession>
<dbReference type="InterPro" id="IPR023214">
    <property type="entry name" value="HAD_sf"/>
</dbReference>
<proteinExistence type="predicted"/>
<sequence length="207" mass="23242">MTDATTPIRHIVFDIGKVLIHYDPHIPFSRIIPDEAERNAFFATVCTHEWNLEQDRGRSWADAEDLLVAQHPEQEANIRAFRAHWGEMVPHAYEESVEILEGLIAKGYDVTMLTNFASDTFAEARARFAFLNLPRGVTVSGEKRQIKPDREIYETHQAAFGLKPAATLFIDDSLPNVEGARAAGWQAVQFIDGPTLKADLARFGLPV</sequence>
<dbReference type="EMBL" id="JAJOZR010000012">
    <property type="protein sequence ID" value="MCD7110959.1"/>
    <property type="molecule type" value="Genomic_DNA"/>
</dbReference>
<evidence type="ECO:0000313" key="2">
    <source>
        <dbReference type="Proteomes" id="UP001139089"/>
    </source>
</evidence>
<comment type="caution">
    <text evidence="1">The sequence shown here is derived from an EMBL/GenBank/DDBJ whole genome shotgun (WGS) entry which is preliminary data.</text>
</comment>